<evidence type="ECO:0000313" key="3">
    <source>
        <dbReference type="Proteomes" id="UP001190700"/>
    </source>
</evidence>
<evidence type="ECO:0000256" key="1">
    <source>
        <dbReference type="SAM" id="MobiDB-lite"/>
    </source>
</evidence>
<sequence length="763" mass="84579">MLQTSNVLGQTFGTPTQSYGTPGQMNPITDMSSQMEQSALLEQQYQQLQLMQAAQMQAVQKQAQQQAQLQAVQMQSSMQMQPIQKFNMMNSMRQPSQPTSTSVEDLISGELLSKKIKKDLFTALVVNDFEFHDTVTQIIHAQDVCKTILGAGKRRVINLLQKHVSLKVEPQVEGLKVWTGLPMKTKEALKANFVSKRFKEAVEEVVTNKDFANKLVVCGREWMKTRMWETFKEEVSFVQTAKRPREEGDEPQGAPELEPQKSTRTGRTVFLSLTNKQRVELKLSLEKQPFAKAFDALDLCPSDKVLLTGAGAEMIKSLFKQTMGVEPKAYTGKVPPKTFVKDNGSDAFAKLTEDQKVFLKDELQVAGFKATLDQLEQPAAMVESLLKDGREVLKTRLKGHFKLQELEFYKKPTRDEEAKAKFTALPDNVKQELQGALLKYPFLEALASLGDAVDASTKAVLKSFGRDPIAQLIKEQLKSDITLETEDALREKLIAQATECCTPEVLGALKAQILKSEFSKAVNSAEVPLDAEQRLVVLGAGRKKVVEMLAAKNPEEMVLDVHDLAALVFVKMSTKQRQELRELVTTKIWSEAEPLLKVDNPVQRSVLVEVGARGLKAVLEQHYGEELFFPGLPGSRFTKTVKSFTSNKAAGMGPRAKGSVCAWQTFGLISGGERPEPGAGVWTRASWSKREPLLLGRRVGCARECAKMPPIMTASPGAGTPPSSDGPRELEPSPRRELGGAARHKAASSHTLRTHRSLQIFQM</sequence>
<gene>
    <name evidence="2" type="ORF">CYMTET_52533</name>
</gene>
<feature type="compositionally biased region" description="Basic and acidic residues" evidence="1">
    <location>
        <begin position="726"/>
        <end position="738"/>
    </location>
</feature>
<comment type="caution">
    <text evidence="2">The sequence shown here is derived from an EMBL/GenBank/DDBJ whole genome shotgun (WGS) entry which is preliminary data.</text>
</comment>
<protein>
    <submittedName>
        <fullName evidence="2">Uncharacterized protein</fullName>
    </submittedName>
</protein>
<proteinExistence type="predicted"/>
<feature type="region of interest" description="Disordered" evidence="1">
    <location>
        <begin position="1"/>
        <end position="27"/>
    </location>
</feature>
<evidence type="ECO:0000313" key="2">
    <source>
        <dbReference type="EMBL" id="KAK3237388.1"/>
    </source>
</evidence>
<organism evidence="2 3">
    <name type="scientific">Cymbomonas tetramitiformis</name>
    <dbReference type="NCBI Taxonomy" id="36881"/>
    <lineage>
        <taxon>Eukaryota</taxon>
        <taxon>Viridiplantae</taxon>
        <taxon>Chlorophyta</taxon>
        <taxon>Pyramimonadophyceae</taxon>
        <taxon>Pyramimonadales</taxon>
        <taxon>Pyramimonadaceae</taxon>
        <taxon>Cymbomonas</taxon>
    </lineage>
</organism>
<dbReference type="AlphaFoldDB" id="A0AAE0BIU0"/>
<reference evidence="2 3" key="1">
    <citation type="journal article" date="2015" name="Genome Biol. Evol.">
        <title>Comparative Genomics of a Bacterivorous Green Alga Reveals Evolutionary Causalities and Consequences of Phago-Mixotrophic Mode of Nutrition.</title>
        <authorList>
            <person name="Burns J.A."/>
            <person name="Paasch A."/>
            <person name="Narechania A."/>
            <person name="Kim E."/>
        </authorList>
    </citation>
    <scope>NUCLEOTIDE SEQUENCE [LARGE SCALE GENOMIC DNA]</scope>
    <source>
        <strain evidence="2 3">PLY_AMNH</strain>
    </source>
</reference>
<feature type="compositionally biased region" description="Basic residues" evidence="1">
    <location>
        <begin position="742"/>
        <end position="753"/>
    </location>
</feature>
<feature type="region of interest" description="Disordered" evidence="1">
    <location>
        <begin position="239"/>
        <end position="265"/>
    </location>
</feature>
<accession>A0AAE0BIU0</accession>
<name>A0AAE0BIU0_9CHLO</name>
<feature type="region of interest" description="Disordered" evidence="1">
    <location>
        <begin position="709"/>
        <end position="753"/>
    </location>
</feature>
<keyword evidence="3" id="KW-1185">Reference proteome</keyword>
<dbReference type="Proteomes" id="UP001190700">
    <property type="component" value="Unassembled WGS sequence"/>
</dbReference>
<dbReference type="EMBL" id="LGRX02034613">
    <property type="protein sequence ID" value="KAK3237388.1"/>
    <property type="molecule type" value="Genomic_DNA"/>
</dbReference>